<sequence length="332" mass="38760">MNAIVVEFERSAYLVPFDLDSDFALRQSASRQAELYRADVCDPDKSFKMADKTTEELSKILEHMRNWVNTQPHLPKDIEDWLLLRFAHSCYYDLEKAKVAADLFFTLRAESSYLLKDRDPQSTQMQKILSIVNIGQLKLPGKKNIWIYQINDPGLDIYEYILDVKLFFTSTDAWLLENDDLEESDTVIMDVKDISLKFLTKFNVSIARKLSKYQEEAIPIRLKQVHIVNAPPFIDKIYGLMKPFLKKELTEMIYFHPPNSETLYKHVSRDELPADYGGTFPKMEDLNKSVVQLMMKHRERLNENLWVATDKKSKNKDKVQIETASFRSLAID</sequence>
<dbReference type="SUPFAM" id="SSF52087">
    <property type="entry name" value="CRAL/TRIO domain"/>
    <property type="match status" value="1"/>
</dbReference>
<dbReference type="EMBL" id="KQ459896">
    <property type="protein sequence ID" value="KPJ19382.1"/>
    <property type="molecule type" value="Genomic_DNA"/>
</dbReference>
<dbReference type="Pfam" id="PF00650">
    <property type="entry name" value="CRAL_TRIO"/>
    <property type="match status" value="1"/>
</dbReference>
<dbReference type="GO" id="GO:0016020">
    <property type="term" value="C:membrane"/>
    <property type="evidence" value="ECO:0007669"/>
    <property type="project" value="TreeGrafter"/>
</dbReference>
<reference evidence="2 3" key="1">
    <citation type="journal article" date="2015" name="Nat. Commun.">
        <title>Outbred genome sequencing and CRISPR/Cas9 gene editing in butterflies.</title>
        <authorList>
            <person name="Li X."/>
            <person name="Fan D."/>
            <person name="Zhang W."/>
            <person name="Liu G."/>
            <person name="Zhang L."/>
            <person name="Zhao L."/>
            <person name="Fang X."/>
            <person name="Chen L."/>
            <person name="Dong Y."/>
            <person name="Chen Y."/>
            <person name="Ding Y."/>
            <person name="Zhao R."/>
            <person name="Feng M."/>
            <person name="Zhu Y."/>
            <person name="Feng Y."/>
            <person name="Jiang X."/>
            <person name="Zhu D."/>
            <person name="Xiang H."/>
            <person name="Feng X."/>
            <person name="Li S."/>
            <person name="Wang J."/>
            <person name="Zhang G."/>
            <person name="Kronforst M.R."/>
            <person name="Wang W."/>
        </authorList>
    </citation>
    <scope>NUCLEOTIDE SEQUENCE [LARGE SCALE GENOMIC DNA]</scope>
    <source>
        <strain evidence="2">Ya'a_city_454_Pm</strain>
        <tissue evidence="2">Whole body</tissue>
    </source>
</reference>
<dbReference type="SUPFAM" id="SSF46938">
    <property type="entry name" value="CRAL/TRIO N-terminal domain"/>
    <property type="match status" value="1"/>
</dbReference>
<dbReference type="Proteomes" id="UP000053240">
    <property type="component" value="Unassembled WGS sequence"/>
</dbReference>
<protein>
    <submittedName>
        <fullName evidence="2">Alpha-tocopherol transfer protein</fullName>
    </submittedName>
</protein>
<dbReference type="InParanoid" id="A0A194RPE5"/>
<feature type="domain" description="CRAL-TRIO" evidence="1">
    <location>
        <begin position="186"/>
        <end position="284"/>
    </location>
</feature>
<dbReference type="PRINTS" id="PR00180">
    <property type="entry name" value="CRETINALDHBP"/>
</dbReference>
<dbReference type="Gene3D" id="3.40.525.10">
    <property type="entry name" value="CRAL-TRIO lipid binding domain"/>
    <property type="match status" value="1"/>
</dbReference>
<dbReference type="AlphaFoldDB" id="A0A194RPE5"/>
<gene>
    <name evidence="2" type="ORF">RR48_11009</name>
</gene>
<dbReference type="InterPro" id="IPR036865">
    <property type="entry name" value="CRAL-TRIO_dom_sf"/>
</dbReference>
<dbReference type="PROSITE" id="PS50191">
    <property type="entry name" value="CRAL_TRIO"/>
    <property type="match status" value="1"/>
</dbReference>
<keyword evidence="3" id="KW-1185">Reference proteome</keyword>
<accession>A0A194RPE5</accession>
<dbReference type="GO" id="GO:1902936">
    <property type="term" value="F:phosphatidylinositol bisphosphate binding"/>
    <property type="evidence" value="ECO:0007669"/>
    <property type="project" value="TreeGrafter"/>
</dbReference>
<name>A0A194RPE5_PAPMA</name>
<dbReference type="PANTHER" id="PTHR10174">
    <property type="entry name" value="ALPHA-TOCOPHEROL TRANSFER PROTEIN-RELATED"/>
    <property type="match status" value="1"/>
</dbReference>
<dbReference type="InterPro" id="IPR036273">
    <property type="entry name" value="CRAL/TRIO_N_dom_sf"/>
</dbReference>
<organism evidence="2 3">
    <name type="scientific">Papilio machaon</name>
    <name type="common">Old World swallowtail butterfly</name>
    <dbReference type="NCBI Taxonomy" id="76193"/>
    <lineage>
        <taxon>Eukaryota</taxon>
        <taxon>Metazoa</taxon>
        <taxon>Ecdysozoa</taxon>
        <taxon>Arthropoda</taxon>
        <taxon>Hexapoda</taxon>
        <taxon>Insecta</taxon>
        <taxon>Pterygota</taxon>
        <taxon>Neoptera</taxon>
        <taxon>Endopterygota</taxon>
        <taxon>Lepidoptera</taxon>
        <taxon>Glossata</taxon>
        <taxon>Ditrysia</taxon>
        <taxon>Papilionoidea</taxon>
        <taxon>Papilionidae</taxon>
        <taxon>Papilioninae</taxon>
        <taxon>Papilio</taxon>
    </lineage>
</organism>
<dbReference type="InterPro" id="IPR001251">
    <property type="entry name" value="CRAL-TRIO_dom"/>
</dbReference>
<dbReference type="CDD" id="cd00170">
    <property type="entry name" value="SEC14"/>
    <property type="match status" value="1"/>
</dbReference>
<proteinExistence type="predicted"/>
<evidence type="ECO:0000259" key="1">
    <source>
        <dbReference type="PROSITE" id="PS50191"/>
    </source>
</evidence>
<evidence type="ECO:0000313" key="2">
    <source>
        <dbReference type="EMBL" id="KPJ19382.1"/>
    </source>
</evidence>
<evidence type="ECO:0000313" key="3">
    <source>
        <dbReference type="Proteomes" id="UP000053240"/>
    </source>
</evidence>
<dbReference type="SMART" id="SM00516">
    <property type="entry name" value="SEC14"/>
    <property type="match status" value="1"/>
</dbReference>
<dbReference type="PANTHER" id="PTHR10174:SF222">
    <property type="entry name" value="GH10083P-RELATED"/>
    <property type="match status" value="1"/>
</dbReference>